<sequence>MVDLSKSIEELENDYWGEPTHDTYIIVTCHEARQKPIESLSDEEIRCLIGQKIGLKYLLPIAIEMLADEPLVCVTHFEGDLLLALLSLDDRDWTDNQEELDSLKKIVEDNRSDIEANEEIQSELLDRFK</sequence>
<accession>A0A317G286</accession>
<dbReference type="InterPro" id="IPR040547">
    <property type="entry name" value="CdiI"/>
</dbReference>
<dbReference type="Proteomes" id="UP000245488">
    <property type="component" value="Chromosome"/>
</dbReference>
<dbReference type="EMBL" id="NXNG01000001">
    <property type="protein sequence ID" value="PWT28008.1"/>
    <property type="molecule type" value="Genomic_DNA"/>
</dbReference>
<dbReference type="AlphaFoldDB" id="A0A317G286"/>
<reference evidence="1 2" key="1">
    <citation type="submission" date="2017-09" db="EMBL/GenBank/DDBJ databases">
        <title>High-quality draft genome sequence of Butyrivibrio fibrisolvens INBov1, isolated from cow rumen.</title>
        <authorList>
            <person name="Rodriguez Hernaez J."/>
            <person name="Rivarola M."/>
            <person name="Paniego N."/>
            <person name="Cravero S."/>
            <person name="Ceron Cucchi M."/>
            <person name="Martinez M.C."/>
        </authorList>
    </citation>
    <scope>NUCLEOTIDE SEQUENCE [LARGE SCALE GENOMIC DNA]</scope>
    <source>
        <strain evidence="1 2">INBov1</strain>
    </source>
</reference>
<comment type="caution">
    <text evidence="1">The sequence shown here is derived from an EMBL/GenBank/DDBJ whole genome shotgun (WGS) entry which is preliminary data.</text>
</comment>
<dbReference type="Pfam" id="PF18616">
    <property type="entry name" value="CdiI_3"/>
    <property type="match status" value="1"/>
</dbReference>
<proteinExistence type="predicted"/>
<name>A0A317G286_BUTFI</name>
<gene>
    <name evidence="1" type="ORF">CPT75_13280</name>
</gene>
<evidence type="ECO:0000313" key="2">
    <source>
        <dbReference type="Proteomes" id="UP000245488"/>
    </source>
</evidence>
<organism evidence="1 2">
    <name type="scientific">Butyrivibrio fibrisolvens</name>
    <dbReference type="NCBI Taxonomy" id="831"/>
    <lineage>
        <taxon>Bacteria</taxon>
        <taxon>Bacillati</taxon>
        <taxon>Bacillota</taxon>
        <taxon>Clostridia</taxon>
        <taxon>Lachnospirales</taxon>
        <taxon>Lachnospiraceae</taxon>
        <taxon>Butyrivibrio</taxon>
    </lineage>
</organism>
<dbReference type="CDD" id="cd20691">
    <property type="entry name" value="CdiI_EC536-like"/>
    <property type="match status" value="1"/>
</dbReference>
<dbReference type="RefSeq" id="WP_110073308.1">
    <property type="nucleotide sequence ID" value="NZ_CM009896.1"/>
</dbReference>
<evidence type="ECO:0000313" key="1">
    <source>
        <dbReference type="EMBL" id="PWT28008.1"/>
    </source>
</evidence>
<keyword evidence="2" id="KW-1185">Reference proteome</keyword>
<protein>
    <submittedName>
        <fullName evidence="1">Uncharacterized protein</fullName>
    </submittedName>
</protein>